<evidence type="ECO:0000313" key="2">
    <source>
        <dbReference type="EMBL" id="OAZ44263.1"/>
    </source>
</evidence>
<organism evidence="2 3">
    <name type="scientific">Microbacterium arborescens</name>
    <dbReference type="NCBI Taxonomy" id="33883"/>
    <lineage>
        <taxon>Bacteria</taxon>
        <taxon>Bacillati</taxon>
        <taxon>Actinomycetota</taxon>
        <taxon>Actinomycetes</taxon>
        <taxon>Micrococcales</taxon>
        <taxon>Microbacteriaceae</taxon>
        <taxon>Microbacterium</taxon>
    </lineage>
</organism>
<feature type="domain" description="Right handed beta helix" evidence="1">
    <location>
        <begin position="53"/>
        <end position="224"/>
    </location>
</feature>
<dbReference type="EMBL" id="LZEM01000005">
    <property type="protein sequence ID" value="OAZ44263.1"/>
    <property type="molecule type" value="Genomic_DNA"/>
</dbReference>
<proteinExistence type="predicted"/>
<keyword evidence="3" id="KW-1185">Reference proteome</keyword>
<dbReference type="InterPro" id="IPR039448">
    <property type="entry name" value="Beta_helix"/>
</dbReference>
<dbReference type="Proteomes" id="UP000093918">
    <property type="component" value="Unassembled WGS sequence"/>
</dbReference>
<dbReference type="InterPro" id="IPR006626">
    <property type="entry name" value="PbH1"/>
</dbReference>
<gene>
    <name evidence="2" type="ORF">A9Z40_12795</name>
</gene>
<sequence>MVIRGDGPHASQISFLDSDPGSGDLVTLSSPFSALENLQLDGGGAQGDSDLLVLNGSYNRVSNCSLSGSPGDGLAIGKASRSIAHVVENVTIRDAKGYGIRVHGTSNTEPNGSTDGLWVNVDIGRSGLSGVFLESSSQNMSNVHVWQSGVRAGGKNSDQHGFRVSSRSHIFSGCQAETNLGDGFHFENGGGEGCVVTGCRVWENGGAGLVGEKTRHLTITGTTFMRNGRNNVGDSASAIDAAAAAIRNEGGDGWAITGCAAWDDSKSLSAVQISGDTSASEIPSRGSQMTQTFAYVETGTKGGSVITGGILRAEDHLSRNSILSSSPLLKVIGADLGSDDVPSVESADSVTLPAWGDLVNVTGTAKITSIAPGRPGRTVTLAFPQSGAAGLSGTAAGVILSGDFVPQVGAAIMLIYIGSKWRELNRSS</sequence>
<dbReference type="InterPro" id="IPR011050">
    <property type="entry name" value="Pectin_lyase_fold/virulence"/>
</dbReference>
<reference evidence="3" key="1">
    <citation type="submission" date="2016-06" db="EMBL/GenBank/DDBJ databases">
        <title>Genome sequencing of cellulolytic organisms.</title>
        <authorList>
            <person name="Bohra V."/>
            <person name="Dafale N.A."/>
            <person name="Purohit H.J."/>
        </authorList>
    </citation>
    <scope>NUCLEOTIDE SEQUENCE [LARGE SCALE GENOMIC DNA]</scope>
    <source>
        <strain evidence="3">ND21</strain>
    </source>
</reference>
<accession>A0ABX2WLM7</accession>
<dbReference type="Gene3D" id="2.160.20.10">
    <property type="entry name" value="Single-stranded right-handed beta-helix, Pectin lyase-like"/>
    <property type="match status" value="1"/>
</dbReference>
<evidence type="ECO:0000259" key="1">
    <source>
        <dbReference type="Pfam" id="PF13229"/>
    </source>
</evidence>
<evidence type="ECO:0000313" key="3">
    <source>
        <dbReference type="Proteomes" id="UP000093918"/>
    </source>
</evidence>
<dbReference type="Pfam" id="PF13229">
    <property type="entry name" value="Beta_helix"/>
    <property type="match status" value="1"/>
</dbReference>
<dbReference type="InterPro" id="IPR012334">
    <property type="entry name" value="Pectin_lyas_fold"/>
</dbReference>
<dbReference type="SUPFAM" id="SSF51126">
    <property type="entry name" value="Pectin lyase-like"/>
    <property type="match status" value="1"/>
</dbReference>
<dbReference type="SMART" id="SM00710">
    <property type="entry name" value="PbH1"/>
    <property type="match status" value="5"/>
</dbReference>
<name>A0ABX2WLM7_9MICO</name>
<comment type="caution">
    <text evidence="2">The sequence shown here is derived from an EMBL/GenBank/DDBJ whole genome shotgun (WGS) entry which is preliminary data.</text>
</comment>
<protein>
    <recommendedName>
        <fullName evidence="1">Right handed beta helix domain-containing protein</fullName>
    </recommendedName>
</protein>